<sequence length="83" mass="9905">MNYIDNMKKDRELCLSENIEEIEKRFEPCTECKECYFCSKPNYDFLPKICILYANKIKDNQTGCLGGYKKKEKNNEKFSKNSR</sequence>
<reference evidence="1" key="1">
    <citation type="journal article" date="2021" name="Proc. Natl. Acad. Sci. U.S.A.">
        <title>A Catalog of Tens of Thousands of Viruses from Human Metagenomes Reveals Hidden Associations with Chronic Diseases.</title>
        <authorList>
            <person name="Tisza M.J."/>
            <person name="Buck C.B."/>
        </authorList>
    </citation>
    <scope>NUCLEOTIDE SEQUENCE</scope>
    <source>
        <strain evidence="1">CtMYJ33</strain>
    </source>
</reference>
<protein>
    <submittedName>
        <fullName evidence="1">RecR protein</fullName>
    </submittedName>
</protein>
<proteinExistence type="predicted"/>
<evidence type="ECO:0000313" key="1">
    <source>
        <dbReference type="EMBL" id="DAE03680.1"/>
    </source>
</evidence>
<name>A0A8S5PAH4_9CAUD</name>
<dbReference type="EMBL" id="BK015370">
    <property type="protein sequence ID" value="DAE03680.1"/>
    <property type="molecule type" value="Genomic_DNA"/>
</dbReference>
<accession>A0A8S5PAH4</accession>
<organism evidence="1">
    <name type="scientific">Siphoviridae sp. ctMYJ33</name>
    <dbReference type="NCBI Taxonomy" id="2825461"/>
    <lineage>
        <taxon>Viruses</taxon>
        <taxon>Duplodnaviria</taxon>
        <taxon>Heunggongvirae</taxon>
        <taxon>Uroviricota</taxon>
        <taxon>Caudoviricetes</taxon>
    </lineage>
</organism>